<comment type="similarity">
    <text evidence="2">Belongs to the bacterial solute-binding protein 1 family.</text>
</comment>
<evidence type="ECO:0000313" key="7">
    <source>
        <dbReference type="EMBL" id="MVQ35383.1"/>
    </source>
</evidence>
<evidence type="ECO:0000256" key="6">
    <source>
        <dbReference type="SAM" id="SignalP"/>
    </source>
</evidence>
<sequence>MTINQIQIKKQDRWRNHFMKKTMIVLLSLSVLGLTACGAANQPAGNTDAGKTAEKPSQTTQAEQKPVTLSVWTTNKDLLADQVKAFEAKYPTIKIKAEFMGGYDEMAQKVMAAVVSNTLPNVVQLGQRHGIPQMADSGKLIPIEQFMSEQEKTDVYPAFWDRFRYKDKLWTIPYNSSTPMLYYNKTLFDQAGLKAPNTWDELVKAAQTLTKDTNGDGKVDVWGFNTAADSPWYVQPMTWNRGGSIVDKAGKVTVNSKEAVEVLKSFQDLVHVQKAMAPNQHNTAEQDFSAGKLAMIYKSGSALAGTQKEVGQKFEIGVAYLPMIKDRNVPIGGNSLGIFKSDPDVEKASWTFVSFLTNTENAAATSISTGYAPIKKSATETEAFKKKMSEDPNFKIIMDQNQFLRGQGIHPADSLIWSGLVTALETVEGDAKADPQKVLDKLQADVDSFMKSYK</sequence>
<feature type="chain" id="PRO_5046089066" evidence="6">
    <location>
        <begin position="40"/>
        <end position="454"/>
    </location>
</feature>
<evidence type="ECO:0000256" key="4">
    <source>
        <dbReference type="ARBA" id="ARBA00022729"/>
    </source>
</evidence>
<comment type="caution">
    <text evidence="7">The sequence shown here is derived from an EMBL/GenBank/DDBJ whole genome shotgun (WGS) entry which is preliminary data.</text>
</comment>
<proteinExistence type="inferred from homology"/>
<evidence type="ECO:0000256" key="1">
    <source>
        <dbReference type="ARBA" id="ARBA00004196"/>
    </source>
</evidence>
<dbReference type="PANTHER" id="PTHR43649">
    <property type="entry name" value="ARABINOSE-BINDING PROTEIN-RELATED"/>
    <property type="match status" value="1"/>
</dbReference>
<keyword evidence="3" id="KW-0813">Transport</keyword>
<dbReference type="EMBL" id="WSEM01000009">
    <property type="protein sequence ID" value="MVQ35383.1"/>
    <property type="molecule type" value="Genomic_DNA"/>
</dbReference>
<comment type="subcellular location">
    <subcellularLocation>
        <location evidence="1">Cell envelope</location>
    </subcellularLocation>
</comment>
<dbReference type="Proteomes" id="UP000467637">
    <property type="component" value="Unassembled WGS sequence"/>
</dbReference>
<dbReference type="PANTHER" id="PTHR43649:SF31">
    <property type="entry name" value="SN-GLYCEROL-3-PHOSPHATE-BINDING PERIPLASMIC PROTEIN UGPB"/>
    <property type="match status" value="1"/>
</dbReference>
<dbReference type="InterPro" id="IPR006059">
    <property type="entry name" value="SBP"/>
</dbReference>
<accession>A0ABW9U9B3</accession>
<feature type="region of interest" description="Disordered" evidence="5">
    <location>
        <begin position="43"/>
        <end position="65"/>
    </location>
</feature>
<keyword evidence="8" id="KW-1185">Reference proteome</keyword>
<evidence type="ECO:0000256" key="3">
    <source>
        <dbReference type="ARBA" id="ARBA00022448"/>
    </source>
</evidence>
<feature type="signal peptide" evidence="6">
    <location>
        <begin position="1"/>
        <end position="39"/>
    </location>
</feature>
<keyword evidence="4 6" id="KW-0732">Signal</keyword>
<dbReference type="Pfam" id="PF13416">
    <property type="entry name" value="SBP_bac_8"/>
    <property type="match status" value="1"/>
</dbReference>
<organism evidence="7 8">
    <name type="scientific">Paenibacillus anseongense</name>
    <dbReference type="NCBI Taxonomy" id="2682845"/>
    <lineage>
        <taxon>Bacteria</taxon>
        <taxon>Bacillati</taxon>
        <taxon>Bacillota</taxon>
        <taxon>Bacilli</taxon>
        <taxon>Bacillales</taxon>
        <taxon>Paenibacillaceae</taxon>
        <taxon>Paenibacillus</taxon>
    </lineage>
</organism>
<name>A0ABW9U9B3_9BACL</name>
<protein>
    <submittedName>
        <fullName evidence="7">Extracellular solute-binding protein</fullName>
    </submittedName>
</protein>
<dbReference type="CDD" id="cd14748">
    <property type="entry name" value="PBP2_UgpB"/>
    <property type="match status" value="1"/>
</dbReference>
<evidence type="ECO:0000256" key="5">
    <source>
        <dbReference type="SAM" id="MobiDB-lite"/>
    </source>
</evidence>
<dbReference type="InterPro" id="IPR050490">
    <property type="entry name" value="Bact_solute-bd_prot1"/>
</dbReference>
<gene>
    <name evidence="7" type="ORF">GON05_12040</name>
</gene>
<reference evidence="7 8" key="1">
    <citation type="submission" date="2019-12" db="EMBL/GenBank/DDBJ databases">
        <authorList>
            <person name="Huq M.A."/>
        </authorList>
    </citation>
    <scope>NUCLEOTIDE SEQUENCE [LARGE SCALE GENOMIC DNA]</scope>
    <source>
        <strain evidence="7 8">MAH-34</strain>
    </source>
</reference>
<evidence type="ECO:0000313" key="8">
    <source>
        <dbReference type="Proteomes" id="UP000467637"/>
    </source>
</evidence>
<dbReference type="SUPFAM" id="SSF53850">
    <property type="entry name" value="Periplasmic binding protein-like II"/>
    <property type="match status" value="1"/>
</dbReference>
<dbReference type="Gene3D" id="3.40.190.10">
    <property type="entry name" value="Periplasmic binding protein-like II"/>
    <property type="match status" value="1"/>
</dbReference>
<evidence type="ECO:0000256" key="2">
    <source>
        <dbReference type="ARBA" id="ARBA00008520"/>
    </source>
</evidence>